<proteinExistence type="predicted"/>
<dbReference type="Proteomes" id="UP001596620">
    <property type="component" value="Unassembled WGS sequence"/>
</dbReference>
<name>A0ABW2UUY9_9BACI</name>
<dbReference type="EMBL" id="JBHTGR010000013">
    <property type="protein sequence ID" value="MFC7747075.1"/>
    <property type="molecule type" value="Genomic_DNA"/>
</dbReference>
<reference evidence="3" key="1">
    <citation type="journal article" date="2019" name="Int. J. Syst. Evol. Microbiol.">
        <title>The Global Catalogue of Microorganisms (GCM) 10K type strain sequencing project: providing services to taxonomists for standard genome sequencing and annotation.</title>
        <authorList>
            <consortium name="The Broad Institute Genomics Platform"/>
            <consortium name="The Broad Institute Genome Sequencing Center for Infectious Disease"/>
            <person name="Wu L."/>
            <person name="Ma J."/>
        </authorList>
    </citation>
    <scope>NUCLEOTIDE SEQUENCE [LARGE SCALE GENOMIC DNA]</scope>
    <source>
        <strain evidence="3">JCM 30234</strain>
    </source>
</reference>
<evidence type="ECO:0000313" key="2">
    <source>
        <dbReference type="EMBL" id="MFC7747075.1"/>
    </source>
</evidence>
<protein>
    <submittedName>
        <fullName evidence="2">Plasmid-related protein</fullName>
    </submittedName>
</protein>
<comment type="caution">
    <text evidence="2">The sequence shown here is derived from an EMBL/GenBank/DDBJ whole genome shotgun (WGS) entry which is preliminary data.</text>
</comment>
<organism evidence="2 3">
    <name type="scientific">Lentibacillus kimchii</name>
    <dbReference type="NCBI Taxonomy" id="1542911"/>
    <lineage>
        <taxon>Bacteria</taxon>
        <taxon>Bacillati</taxon>
        <taxon>Bacillota</taxon>
        <taxon>Bacilli</taxon>
        <taxon>Bacillales</taxon>
        <taxon>Bacillaceae</taxon>
        <taxon>Lentibacillus</taxon>
    </lineage>
</organism>
<feature type="domain" description="Phage-Barnase-EndoU-ColicinE5/D-RelE like nuclease 3" evidence="1">
    <location>
        <begin position="16"/>
        <end position="113"/>
    </location>
</feature>
<dbReference type="InterPro" id="IPR041301">
    <property type="entry name" value="PBECR3"/>
</dbReference>
<evidence type="ECO:0000259" key="1">
    <source>
        <dbReference type="Pfam" id="PF18812"/>
    </source>
</evidence>
<accession>A0ABW2UUY9</accession>
<gene>
    <name evidence="2" type="ORF">ACFQU8_07475</name>
</gene>
<dbReference type="RefSeq" id="WP_382358594.1">
    <property type="nucleotide sequence ID" value="NZ_JBHTGR010000013.1"/>
</dbReference>
<dbReference type="Pfam" id="PF18812">
    <property type="entry name" value="PBECR3"/>
    <property type="match status" value="1"/>
</dbReference>
<sequence length="135" mass="15555">MTEIHIDPYATASQLVGKVPEVIMKHYEIPCSSYNVYMTPGFLKHLKKRNHWDIFMTYYQEIPSMIANPDYVGQNPKEPNSIELYKALGDFLLVPVKLNTSSYLYLSSFYGLDNGASKIEKRLRTGRIRPFSSLL</sequence>
<keyword evidence="3" id="KW-1185">Reference proteome</keyword>
<evidence type="ECO:0000313" key="3">
    <source>
        <dbReference type="Proteomes" id="UP001596620"/>
    </source>
</evidence>